<dbReference type="EMBL" id="OU896716">
    <property type="protein sequence ID" value="CAH1117718.1"/>
    <property type="molecule type" value="Genomic_DNA"/>
</dbReference>
<dbReference type="Pfam" id="PF00491">
    <property type="entry name" value="Arginase"/>
    <property type="match status" value="1"/>
</dbReference>
<proteinExistence type="inferred from homology"/>
<evidence type="ECO:0000256" key="2">
    <source>
        <dbReference type="ARBA" id="ARBA00012168"/>
    </source>
</evidence>
<keyword evidence="14" id="KW-1185">Reference proteome</keyword>
<dbReference type="InterPro" id="IPR006035">
    <property type="entry name" value="Ureohydrolase"/>
</dbReference>
<evidence type="ECO:0000313" key="13">
    <source>
        <dbReference type="EMBL" id="CAH1117718.1"/>
    </source>
</evidence>
<dbReference type="PRINTS" id="PR00116">
    <property type="entry name" value="ARGINASE"/>
</dbReference>
<evidence type="ECO:0000256" key="5">
    <source>
        <dbReference type="ARBA" id="ARBA00022503"/>
    </source>
</evidence>
<dbReference type="GO" id="GO:0005829">
    <property type="term" value="C:cytosol"/>
    <property type="evidence" value="ECO:0007669"/>
    <property type="project" value="TreeGrafter"/>
</dbReference>
<dbReference type="FunFam" id="3.40.800.10:FF:000005">
    <property type="entry name" value="Arginase"/>
    <property type="match status" value="1"/>
</dbReference>
<dbReference type="EC" id="3.5.3.1" evidence="2 12"/>
<evidence type="ECO:0000256" key="12">
    <source>
        <dbReference type="RuleBase" id="RU361159"/>
    </source>
</evidence>
<dbReference type="GO" id="GO:0000050">
    <property type="term" value="P:urea cycle"/>
    <property type="evidence" value="ECO:0007669"/>
    <property type="project" value="UniProtKB-KW"/>
</dbReference>
<evidence type="ECO:0000256" key="4">
    <source>
        <dbReference type="ARBA" id="ARBA00022436"/>
    </source>
</evidence>
<dbReference type="Gene3D" id="3.40.800.10">
    <property type="entry name" value="Ureohydrolase domain"/>
    <property type="match status" value="1"/>
</dbReference>
<dbReference type="Proteomes" id="UP001153737">
    <property type="component" value="Chromosome 10"/>
</dbReference>
<dbReference type="GO" id="GO:0010121">
    <property type="term" value="P:L-arginine catabolic process to proline via ornithine"/>
    <property type="evidence" value="ECO:0007669"/>
    <property type="project" value="UniProtKB-ARBA"/>
</dbReference>
<protein>
    <recommendedName>
        <fullName evidence="3 12">Arginase</fullName>
        <ecNumber evidence="2 12">3.5.3.1</ecNumber>
    </recommendedName>
</protein>
<dbReference type="PROSITE" id="PS51409">
    <property type="entry name" value="ARGINASE_2"/>
    <property type="match status" value="1"/>
</dbReference>
<dbReference type="GO" id="GO:0004053">
    <property type="term" value="F:arginase activity"/>
    <property type="evidence" value="ECO:0007669"/>
    <property type="project" value="UniProtKB-EC"/>
</dbReference>
<dbReference type="GO" id="GO:0030145">
    <property type="term" value="F:manganese ion binding"/>
    <property type="evidence" value="ECO:0007669"/>
    <property type="project" value="TreeGrafter"/>
</dbReference>
<dbReference type="PANTHER" id="PTHR43782:SF3">
    <property type="entry name" value="ARGINASE"/>
    <property type="match status" value="1"/>
</dbReference>
<evidence type="ECO:0000256" key="7">
    <source>
        <dbReference type="ARBA" id="ARBA00022801"/>
    </source>
</evidence>
<evidence type="ECO:0000256" key="11">
    <source>
        <dbReference type="PROSITE-ProRule" id="PRU00742"/>
    </source>
</evidence>
<feature type="binding site" evidence="10">
    <location>
        <position position="147"/>
    </location>
    <ligand>
        <name>Mn(2+)</name>
        <dbReference type="ChEBI" id="CHEBI:29035"/>
        <label>1</label>
    </ligand>
</feature>
<feature type="binding site" evidence="10">
    <location>
        <position position="123"/>
    </location>
    <ligand>
        <name>Mn(2+)</name>
        <dbReference type="ChEBI" id="CHEBI:29035"/>
        <label>1</label>
    </ligand>
</feature>
<dbReference type="AlphaFoldDB" id="A0A9P0GKJ1"/>
<dbReference type="CDD" id="cd09989">
    <property type="entry name" value="Arginase"/>
    <property type="match status" value="1"/>
</dbReference>
<evidence type="ECO:0000256" key="1">
    <source>
        <dbReference type="ARBA" id="ARBA00005098"/>
    </source>
</evidence>
<sequence>MLRKSVVNLRFVKRYFHSNETRIGVLGVPFEEGQPKVGVANGPDAIRKAGLIEQLTTIHEKVDLKDYGNIKYEIMADLVDEIQQNIPNMKGYAHVASCNQKLSKEVERIIRDGRVCLTLGGDHAIAVGTVDGHIKAKNEDLCILWVDAHADLNTNRTSSSGNVHGMPMALLASELADYWPYLPGMDWQKPVISIRNVAYIGLRSVDSYERLVIDKLGITAFGMEDVENYGISTVVKMALDRIDPERKRSIHVSYDIDSLDSLEAPSTGTSVRGGLTLREGIQIMEMIHSTGRLGAMDLVEVNPSIGSEQDVKRTVDAAIHIIMAAVGHSRRGLRLKDVDTLPLQTFPPTRQLI</sequence>
<dbReference type="NCBIfam" id="TIGR01229">
    <property type="entry name" value="rocF_arginase"/>
    <property type="match status" value="1"/>
</dbReference>
<comment type="similarity">
    <text evidence="11 12">Belongs to the arginase family.</text>
</comment>
<keyword evidence="6 10" id="KW-0479">Metal-binding</keyword>
<accession>A0A9P0GKJ1</accession>
<feature type="binding site" evidence="10">
    <location>
        <position position="151"/>
    </location>
    <ligand>
        <name>Mn(2+)</name>
        <dbReference type="ChEBI" id="CHEBI:29035"/>
        <label>1</label>
    </ligand>
</feature>
<feature type="binding site" evidence="10">
    <location>
        <position position="255"/>
    </location>
    <ligand>
        <name>Mn(2+)</name>
        <dbReference type="ChEBI" id="CHEBI:29035"/>
        <label>1</label>
    </ligand>
</feature>
<feature type="binding site" evidence="10">
    <location>
        <position position="149"/>
    </location>
    <ligand>
        <name>Mn(2+)</name>
        <dbReference type="ChEBI" id="CHEBI:29035"/>
        <label>1</label>
    </ligand>
</feature>
<evidence type="ECO:0000256" key="8">
    <source>
        <dbReference type="ARBA" id="ARBA00023211"/>
    </source>
</evidence>
<reference evidence="13" key="1">
    <citation type="submission" date="2022-01" db="EMBL/GenBank/DDBJ databases">
        <authorList>
            <person name="King R."/>
        </authorList>
    </citation>
    <scope>NUCLEOTIDE SEQUENCE</scope>
</reference>
<gene>
    <name evidence="13" type="ORF">PHAECO_LOCUS1553</name>
</gene>
<evidence type="ECO:0000313" key="14">
    <source>
        <dbReference type="Proteomes" id="UP001153737"/>
    </source>
</evidence>
<evidence type="ECO:0000256" key="9">
    <source>
        <dbReference type="ARBA" id="ARBA00047391"/>
    </source>
</evidence>
<dbReference type="PIRSF" id="PIRSF036979">
    <property type="entry name" value="Arginase"/>
    <property type="match status" value="1"/>
</dbReference>
<comment type="catalytic activity">
    <reaction evidence="9 12">
        <text>L-arginine + H2O = urea + L-ornithine</text>
        <dbReference type="Rhea" id="RHEA:20569"/>
        <dbReference type="ChEBI" id="CHEBI:15377"/>
        <dbReference type="ChEBI" id="CHEBI:16199"/>
        <dbReference type="ChEBI" id="CHEBI:32682"/>
        <dbReference type="ChEBI" id="CHEBI:46911"/>
        <dbReference type="EC" id="3.5.3.1"/>
    </reaction>
</comment>
<dbReference type="SUPFAM" id="SSF52768">
    <property type="entry name" value="Arginase/deacetylase"/>
    <property type="match status" value="1"/>
</dbReference>
<dbReference type="PANTHER" id="PTHR43782">
    <property type="entry name" value="ARGINASE"/>
    <property type="match status" value="1"/>
</dbReference>
<name>A0A9P0GKJ1_PHACE</name>
<evidence type="ECO:0000256" key="10">
    <source>
        <dbReference type="PIRSR" id="PIRSR036979-1"/>
    </source>
</evidence>
<dbReference type="GO" id="GO:0005634">
    <property type="term" value="C:nucleus"/>
    <property type="evidence" value="ECO:0007669"/>
    <property type="project" value="TreeGrafter"/>
</dbReference>
<organism evidence="13 14">
    <name type="scientific">Phaedon cochleariae</name>
    <name type="common">Mustard beetle</name>
    <dbReference type="NCBI Taxonomy" id="80249"/>
    <lineage>
        <taxon>Eukaryota</taxon>
        <taxon>Metazoa</taxon>
        <taxon>Ecdysozoa</taxon>
        <taxon>Arthropoda</taxon>
        <taxon>Hexapoda</taxon>
        <taxon>Insecta</taxon>
        <taxon>Pterygota</taxon>
        <taxon>Neoptera</taxon>
        <taxon>Endopterygota</taxon>
        <taxon>Coleoptera</taxon>
        <taxon>Polyphaga</taxon>
        <taxon>Cucujiformia</taxon>
        <taxon>Chrysomeloidea</taxon>
        <taxon>Chrysomelidae</taxon>
        <taxon>Chrysomelinae</taxon>
        <taxon>Chrysomelini</taxon>
        <taxon>Phaedon</taxon>
    </lineage>
</organism>
<keyword evidence="4 12" id="KW-0835">Urea cycle</keyword>
<keyword evidence="8 10" id="KW-0464">Manganese</keyword>
<comment type="cofactor">
    <cofactor evidence="10 12">
        <name>Mn(2+)</name>
        <dbReference type="ChEBI" id="CHEBI:29035"/>
    </cofactor>
    <text evidence="10 12">Binds 2 manganese ions per subunit.</text>
</comment>
<comment type="pathway">
    <text evidence="1 12">Nitrogen metabolism; urea cycle; L-ornithine and urea from L-arginine: step 1/1.</text>
</comment>
<dbReference type="InterPro" id="IPR014033">
    <property type="entry name" value="Arginase"/>
</dbReference>
<keyword evidence="5 12" id="KW-0056">Arginine metabolism</keyword>
<feature type="binding site" evidence="10">
    <location>
        <position position="257"/>
    </location>
    <ligand>
        <name>Mn(2+)</name>
        <dbReference type="ChEBI" id="CHEBI:29035"/>
        <label>1</label>
    </ligand>
</feature>
<evidence type="ECO:0000256" key="3">
    <source>
        <dbReference type="ARBA" id="ARBA00018123"/>
    </source>
</evidence>
<reference evidence="13" key="2">
    <citation type="submission" date="2022-10" db="EMBL/GenBank/DDBJ databases">
        <authorList>
            <consortium name="ENA_rothamsted_submissions"/>
            <consortium name="culmorum"/>
            <person name="King R."/>
        </authorList>
    </citation>
    <scope>NUCLEOTIDE SEQUENCE</scope>
</reference>
<dbReference type="InterPro" id="IPR023696">
    <property type="entry name" value="Ureohydrolase_dom_sf"/>
</dbReference>
<keyword evidence="7 12" id="KW-0378">Hydrolase</keyword>
<evidence type="ECO:0000256" key="6">
    <source>
        <dbReference type="ARBA" id="ARBA00022723"/>
    </source>
</evidence>
<dbReference type="OrthoDB" id="9992747at2759"/>